<sequence>MQVGLAQNATAQEYIGSQKCGKCHEGHYNGWKTTLHTKMEQDVSTTGENVLGDFSSDDPLLPFTLDEVDMLVGSRFKQRYAKKIGDDYYMLPAQSMPLS</sequence>
<dbReference type="Proteomes" id="UP000030428">
    <property type="component" value="Unassembled WGS sequence"/>
</dbReference>
<reference evidence="1 2" key="1">
    <citation type="journal article" date="2016" name="Front. Microbiol.">
        <title>Single-Cell (Meta-)Genomics of a Dimorphic Candidatus Thiomargarita nelsonii Reveals Genomic Plasticity.</title>
        <authorList>
            <person name="Flood B.E."/>
            <person name="Fliss P."/>
            <person name="Jones D.S."/>
            <person name="Dick G.J."/>
            <person name="Jain S."/>
            <person name="Kaster A.K."/>
            <person name="Winkel M."/>
            <person name="Mussmann M."/>
            <person name="Bailey J."/>
        </authorList>
    </citation>
    <scope>NUCLEOTIDE SEQUENCE [LARGE SCALE GENOMIC DNA]</scope>
    <source>
        <strain evidence="1">Hydrate Ridge</strain>
    </source>
</reference>
<proteinExistence type="predicted"/>
<keyword evidence="2" id="KW-1185">Reference proteome</keyword>
<organism evidence="1 2">
    <name type="scientific">Candidatus Thiomargarita nelsonii</name>
    <dbReference type="NCBI Taxonomy" id="1003181"/>
    <lineage>
        <taxon>Bacteria</taxon>
        <taxon>Pseudomonadati</taxon>
        <taxon>Pseudomonadota</taxon>
        <taxon>Gammaproteobacteria</taxon>
        <taxon>Thiotrichales</taxon>
        <taxon>Thiotrichaceae</taxon>
        <taxon>Thiomargarita</taxon>
    </lineage>
</organism>
<name>A0A4E0QRR1_9GAMM</name>
<gene>
    <name evidence="1" type="ORF">PN36_31390</name>
</gene>
<dbReference type="InterPro" id="IPR036280">
    <property type="entry name" value="Multihaem_cyt_sf"/>
</dbReference>
<dbReference type="Gene3D" id="1.10.1130.10">
    <property type="entry name" value="Flavocytochrome C3, Chain A"/>
    <property type="match status" value="1"/>
</dbReference>
<protein>
    <recommendedName>
        <fullName evidence="3">Cytochrome c-552/4 domain-containing protein</fullName>
    </recommendedName>
</protein>
<evidence type="ECO:0000313" key="2">
    <source>
        <dbReference type="Proteomes" id="UP000030428"/>
    </source>
</evidence>
<evidence type="ECO:0008006" key="3">
    <source>
        <dbReference type="Google" id="ProtNLM"/>
    </source>
</evidence>
<dbReference type="EMBL" id="JSZA02000248">
    <property type="protein sequence ID" value="TGO02045.1"/>
    <property type="molecule type" value="Genomic_DNA"/>
</dbReference>
<evidence type="ECO:0000313" key="1">
    <source>
        <dbReference type="EMBL" id="TGO02045.1"/>
    </source>
</evidence>
<comment type="caution">
    <text evidence="1">The sequence shown here is derived from an EMBL/GenBank/DDBJ whole genome shotgun (WGS) entry which is preliminary data.</text>
</comment>
<dbReference type="AlphaFoldDB" id="A0A4E0QRR1"/>
<accession>A0A4E0QRR1</accession>
<dbReference type="SUPFAM" id="SSF48695">
    <property type="entry name" value="Multiheme cytochromes"/>
    <property type="match status" value="1"/>
</dbReference>